<organism evidence="5">
    <name type="scientific">marine metagenome</name>
    <dbReference type="NCBI Taxonomy" id="408172"/>
    <lineage>
        <taxon>unclassified sequences</taxon>
        <taxon>metagenomes</taxon>
        <taxon>ecological metagenomes</taxon>
    </lineage>
</organism>
<dbReference type="PANTHER" id="PTHR39344:SF1">
    <property type="entry name" value="UPF0182 PROTEIN SLL1060"/>
    <property type="match status" value="1"/>
</dbReference>
<name>A0A382ZH62_9ZZZZ</name>
<evidence type="ECO:0000313" key="5">
    <source>
        <dbReference type="EMBL" id="SVD94753.1"/>
    </source>
</evidence>
<dbReference type="EMBL" id="UINC01183822">
    <property type="protein sequence ID" value="SVD94753.1"/>
    <property type="molecule type" value="Genomic_DNA"/>
</dbReference>
<keyword evidence="1" id="KW-1003">Cell membrane</keyword>
<gene>
    <name evidence="5" type="ORF">METZ01_LOCUS447607</name>
</gene>
<keyword evidence="4" id="KW-0472">Membrane</keyword>
<evidence type="ECO:0000256" key="4">
    <source>
        <dbReference type="ARBA" id="ARBA00023136"/>
    </source>
</evidence>
<keyword evidence="2" id="KW-0812">Transmembrane</keyword>
<keyword evidence="3" id="KW-1133">Transmembrane helix</keyword>
<dbReference type="Pfam" id="PF03699">
    <property type="entry name" value="UPF0182"/>
    <property type="match status" value="1"/>
</dbReference>
<dbReference type="InterPro" id="IPR005372">
    <property type="entry name" value="UPF0182"/>
</dbReference>
<feature type="non-terminal residue" evidence="5">
    <location>
        <position position="1"/>
    </location>
</feature>
<dbReference type="GO" id="GO:0005576">
    <property type="term" value="C:extracellular region"/>
    <property type="evidence" value="ECO:0007669"/>
    <property type="project" value="TreeGrafter"/>
</dbReference>
<evidence type="ECO:0000256" key="1">
    <source>
        <dbReference type="ARBA" id="ARBA00022475"/>
    </source>
</evidence>
<protein>
    <submittedName>
        <fullName evidence="5">Uncharacterized protein</fullName>
    </submittedName>
</protein>
<dbReference type="GO" id="GO:0016020">
    <property type="term" value="C:membrane"/>
    <property type="evidence" value="ECO:0007669"/>
    <property type="project" value="InterPro"/>
</dbReference>
<proteinExistence type="predicted"/>
<dbReference type="AlphaFoldDB" id="A0A382ZH62"/>
<evidence type="ECO:0000256" key="3">
    <source>
        <dbReference type="ARBA" id="ARBA00022989"/>
    </source>
</evidence>
<sequence>RSDGENYGKLVAYNFPKDRQIDGPEQVEARIDNDQAISEWFTLRCQEGSTCIRGNLLVIPVGDSILYAEPVYIQAEGVKFPELKRVILASGEKVVMENSLSEAIESLTGLVTENPQEANTIKTTESTLNPIDSTLEQIKSFTEGIKTQINDLEKAIEKLKQITGE</sequence>
<accession>A0A382ZH62</accession>
<evidence type="ECO:0000256" key="2">
    <source>
        <dbReference type="ARBA" id="ARBA00022692"/>
    </source>
</evidence>
<dbReference type="PANTHER" id="PTHR39344">
    <property type="entry name" value="UPF0182 PROTEIN SLL1060"/>
    <property type="match status" value="1"/>
</dbReference>
<reference evidence="5" key="1">
    <citation type="submission" date="2018-05" db="EMBL/GenBank/DDBJ databases">
        <authorList>
            <person name="Lanie J.A."/>
            <person name="Ng W.-L."/>
            <person name="Kazmierczak K.M."/>
            <person name="Andrzejewski T.M."/>
            <person name="Davidsen T.M."/>
            <person name="Wayne K.J."/>
            <person name="Tettelin H."/>
            <person name="Glass J.I."/>
            <person name="Rusch D."/>
            <person name="Podicherti R."/>
            <person name="Tsui H.-C.T."/>
            <person name="Winkler M.E."/>
        </authorList>
    </citation>
    <scope>NUCLEOTIDE SEQUENCE</scope>
</reference>